<dbReference type="SMART" id="SM00116">
    <property type="entry name" value="CBS"/>
    <property type="match status" value="4"/>
</dbReference>
<evidence type="ECO:0000256" key="1">
    <source>
        <dbReference type="ARBA" id="ARBA00022737"/>
    </source>
</evidence>
<evidence type="ECO:0000313" key="5">
    <source>
        <dbReference type="Proteomes" id="UP000193404"/>
    </source>
</evidence>
<dbReference type="GeneID" id="41590935"/>
<dbReference type="STRING" id="282676.B6F84_08420"/>
<dbReference type="Gene3D" id="3.10.580.10">
    <property type="entry name" value="CBS-domain"/>
    <property type="match status" value="2"/>
</dbReference>
<dbReference type="AlphaFoldDB" id="A0A1W6K0I2"/>
<dbReference type="RefSeq" id="WP_148691824.1">
    <property type="nucleotide sequence ID" value="NZ_CP020477.1"/>
</dbReference>
<keyword evidence="4" id="KW-0808">Transferase</keyword>
<dbReference type="Pfam" id="PF00571">
    <property type="entry name" value="CBS"/>
    <property type="match status" value="4"/>
</dbReference>
<evidence type="ECO:0000313" key="4">
    <source>
        <dbReference type="EMBL" id="ARM76043.1"/>
    </source>
</evidence>
<dbReference type="InterPro" id="IPR000644">
    <property type="entry name" value="CBS_dom"/>
</dbReference>
<name>A0A1W6K0I2_9CREN</name>
<dbReference type="GO" id="GO:0016301">
    <property type="term" value="F:kinase activity"/>
    <property type="evidence" value="ECO:0007669"/>
    <property type="project" value="UniProtKB-KW"/>
</dbReference>
<dbReference type="PROSITE" id="PS51371">
    <property type="entry name" value="CBS"/>
    <property type="match status" value="3"/>
</dbReference>
<accession>A0A1W6K0I2</accession>
<keyword evidence="4" id="KW-0418">Kinase</keyword>
<organism evidence="4 5">
    <name type="scientific">Acidianus manzaensis</name>
    <dbReference type="NCBI Taxonomy" id="282676"/>
    <lineage>
        <taxon>Archaea</taxon>
        <taxon>Thermoproteota</taxon>
        <taxon>Thermoprotei</taxon>
        <taxon>Sulfolobales</taxon>
        <taxon>Sulfolobaceae</taxon>
        <taxon>Acidianus</taxon>
    </lineage>
</organism>
<dbReference type="InterPro" id="IPR051462">
    <property type="entry name" value="CBS_domain-containing"/>
</dbReference>
<gene>
    <name evidence="4" type="ORF">B6F84_08420</name>
</gene>
<dbReference type="OrthoDB" id="43333at2157"/>
<feature type="domain" description="CBS" evidence="3">
    <location>
        <begin position="63"/>
        <end position="120"/>
    </location>
</feature>
<protein>
    <submittedName>
        <fullName evidence="4">Histidine kinase</fullName>
    </submittedName>
</protein>
<keyword evidence="5" id="KW-1185">Reference proteome</keyword>
<dbReference type="PANTHER" id="PTHR48108">
    <property type="entry name" value="CBS DOMAIN-CONTAINING PROTEIN CBSX2, CHLOROPLASTIC"/>
    <property type="match status" value="1"/>
</dbReference>
<feature type="domain" description="CBS" evidence="3">
    <location>
        <begin position="188"/>
        <end position="239"/>
    </location>
</feature>
<feature type="domain" description="CBS" evidence="3">
    <location>
        <begin position="124"/>
        <end position="179"/>
    </location>
</feature>
<dbReference type="SUPFAM" id="SSF54631">
    <property type="entry name" value="CBS-domain pair"/>
    <property type="match status" value="2"/>
</dbReference>
<dbReference type="KEGG" id="aman:B6F84_08420"/>
<evidence type="ECO:0000256" key="2">
    <source>
        <dbReference type="PROSITE-ProRule" id="PRU00703"/>
    </source>
</evidence>
<reference evidence="4 5" key="1">
    <citation type="submission" date="2017-03" db="EMBL/GenBank/DDBJ databases">
        <title>Sulfur activation and transportation mechanism of thermophilic Archaea Acidianus manzaensis YN-25.</title>
        <authorList>
            <person name="Ma Y."/>
            <person name="Yang Y."/>
            <person name="Xia J."/>
        </authorList>
    </citation>
    <scope>NUCLEOTIDE SEQUENCE [LARGE SCALE GENOMIC DNA]</scope>
    <source>
        <strain evidence="4 5">YN-25</strain>
    </source>
</reference>
<keyword evidence="1" id="KW-0677">Repeat</keyword>
<sequence>MLVKDVMTPDVITIDKSASLYQALNVMILNNIRRLVIGNEGIITIRDIVYNWKDINSPVEKVMSTDLKFIDKNASLLEACRIMTASGIGSLIIGNGEKIEGIITERDLVRYCKVESNSYVGDVMNVDPLMTTEDTALNEIVDFMKQKNIRHAIVIRNSLPYGIISVRDIGKAILAKRDLNKTKVGGFMTYNVYKVTPDSTLETARYLMAEKNIGYLPVVDSRSTLGSISERELLAVLSI</sequence>
<proteinExistence type="predicted"/>
<evidence type="ECO:0000259" key="3">
    <source>
        <dbReference type="PROSITE" id="PS51371"/>
    </source>
</evidence>
<dbReference type="PANTHER" id="PTHR48108:SF26">
    <property type="entry name" value="CBS DOMAIN-CONTAINING PROTEIN DDB_G0289609"/>
    <property type="match status" value="1"/>
</dbReference>
<dbReference type="InterPro" id="IPR046342">
    <property type="entry name" value="CBS_dom_sf"/>
</dbReference>
<keyword evidence="2" id="KW-0129">CBS domain</keyword>
<dbReference type="Proteomes" id="UP000193404">
    <property type="component" value="Chromosome"/>
</dbReference>
<dbReference type="EMBL" id="CP020477">
    <property type="protein sequence ID" value="ARM76043.1"/>
    <property type="molecule type" value="Genomic_DNA"/>
</dbReference>